<proteinExistence type="predicted"/>
<feature type="region of interest" description="Disordered" evidence="1">
    <location>
        <begin position="33"/>
        <end position="52"/>
    </location>
</feature>
<dbReference type="AlphaFoldDB" id="I1CNH8"/>
<name>I1CNH8_RHIO9</name>
<evidence type="ECO:0000313" key="2">
    <source>
        <dbReference type="EMBL" id="EIE90008.1"/>
    </source>
</evidence>
<keyword evidence="3" id="KW-1185">Reference proteome</keyword>
<dbReference type="Proteomes" id="UP000009138">
    <property type="component" value="Unassembled WGS sequence"/>
</dbReference>
<evidence type="ECO:0000313" key="3">
    <source>
        <dbReference type="Proteomes" id="UP000009138"/>
    </source>
</evidence>
<dbReference type="VEuPathDB" id="FungiDB:RO3G_14719"/>
<dbReference type="GeneID" id="93621684"/>
<reference evidence="2 3" key="1">
    <citation type="journal article" date="2009" name="PLoS Genet.">
        <title>Genomic analysis of the basal lineage fungus Rhizopus oryzae reveals a whole-genome duplication.</title>
        <authorList>
            <person name="Ma L.-J."/>
            <person name="Ibrahim A.S."/>
            <person name="Skory C."/>
            <person name="Grabherr M.G."/>
            <person name="Burger G."/>
            <person name="Butler M."/>
            <person name="Elias M."/>
            <person name="Idnurm A."/>
            <person name="Lang B.F."/>
            <person name="Sone T."/>
            <person name="Abe A."/>
            <person name="Calvo S.E."/>
            <person name="Corrochano L.M."/>
            <person name="Engels R."/>
            <person name="Fu J."/>
            <person name="Hansberg W."/>
            <person name="Kim J.-M."/>
            <person name="Kodira C.D."/>
            <person name="Koehrsen M.J."/>
            <person name="Liu B."/>
            <person name="Miranda-Saavedra D."/>
            <person name="O'Leary S."/>
            <person name="Ortiz-Castellanos L."/>
            <person name="Poulter R."/>
            <person name="Rodriguez-Romero J."/>
            <person name="Ruiz-Herrera J."/>
            <person name="Shen Y.-Q."/>
            <person name="Zeng Q."/>
            <person name="Galagan J."/>
            <person name="Birren B.W."/>
            <person name="Cuomo C.A."/>
            <person name="Wickes B.L."/>
        </authorList>
    </citation>
    <scope>NUCLEOTIDE SEQUENCE [LARGE SCALE GENOMIC DNA]</scope>
    <source>
        <strain evidence="3">RA 99-880 / ATCC MYA-4621 / FGSC 9543 / NRRL 43880</strain>
    </source>
</reference>
<accession>I1CNH8</accession>
<evidence type="ECO:0000256" key="1">
    <source>
        <dbReference type="SAM" id="MobiDB-lite"/>
    </source>
</evidence>
<dbReference type="EMBL" id="CH476745">
    <property type="protein sequence ID" value="EIE90008.1"/>
    <property type="molecule type" value="Genomic_DNA"/>
</dbReference>
<protein>
    <submittedName>
        <fullName evidence="2">Uncharacterized protein</fullName>
    </submittedName>
</protein>
<sequence length="69" mass="7438">MTLADGSEKSLGKELKNRDTVCSIRATNSLSDNKVGLNRQAPGPTSCRFPNRSTMVDAGSLLKRDVEIS</sequence>
<gene>
    <name evidence="2" type="ORF">RO3G_14719</name>
</gene>
<dbReference type="InParanoid" id="I1CNH8"/>
<organism evidence="2 3">
    <name type="scientific">Rhizopus delemar (strain RA 99-880 / ATCC MYA-4621 / FGSC 9543 / NRRL 43880)</name>
    <name type="common">Mucormycosis agent</name>
    <name type="synonym">Rhizopus arrhizus var. delemar</name>
    <dbReference type="NCBI Taxonomy" id="246409"/>
    <lineage>
        <taxon>Eukaryota</taxon>
        <taxon>Fungi</taxon>
        <taxon>Fungi incertae sedis</taxon>
        <taxon>Mucoromycota</taxon>
        <taxon>Mucoromycotina</taxon>
        <taxon>Mucoromycetes</taxon>
        <taxon>Mucorales</taxon>
        <taxon>Mucorineae</taxon>
        <taxon>Rhizopodaceae</taxon>
        <taxon>Rhizopus</taxon>
    </lineage>
</organism>
<dbReference type="RefSeq" id="XP_067525404.1">
    <property type="nucleotide sequence ID" value="XM_067669303.1"/>
</dbReference>